<feature type="compositionally biased region" description="Basic and acidic residues" evidence="1">
    <location>
        <begin position="221"/>
        <end position="235"/>
    </location>
</feature>
<dbReference type="HOGENOM" id="CLU_1181167_0_0_1"/>
<sequence length="235" mass="25803">MQNLPPAMLLVGVVGVFFFFFVKSLHDAKLSVIDNSKTEHTYGFDDELDDHDGVVLEDDDLVGVTEGASISACLQGHVSGSQADQEAVDEDVTASIEHPIPQLLSYHHFSVSSSHPGIINLRKFQDSVSKEFKLLKKPFGSSEFPALVSPNDLTTERQTYLYGRIRQYVEPQYQDRVFPTPIQATAQPTEAVPMDEPPSPTTSGKGKSRGKATGRGRGRARGRDRGKGRKKDTGE</sequence>
<keyword evidence="2" id="KW-0812">Transmembrane</keyword>
<evidence type="ECO:0000313" key="3">
    <source>
        <dbReference type="EnsemblMetazoa" id="CapteP204682"/>
    </source>
</evidence>
<reference evidence="4" key="1">
    <citation type="submission" date="2012-12" db="EMBL/GenBank/DDBJ databases">
        <authorList>
            <person name="Hellsten U."/>
            <person name="Grimwood J."/>
            <person name="Chapman J.A."/>
            <person name="Shapiro H."/>
            <person name="Aerts A."/>
            <person name="Otillar R.P."/>
            <person name="Terry A.Y."/>
            <person name="Boore J.L."/>
            <person name="Simakov O."/>
            <person name="Marletaz F."/>
            <person name="Cho S.-J."/>
            <person name="Edsinger-Gonzales E."/>
            <person name="Havlak P."/>
            <person name="Kuo D.-H."/>
            <person name="Larsson T."/>
            <person name="Lv J."/>
            <person name="Arendt D."/>
            <person name="Savage R."/>
            <person name="Osoegawa K."/>
            <person name="de Jong P."/>
            <person name="Lindberg D.R."/>
            <person name="Seaver E.C."/>
            <person name="Weisblat D.A."/>
            <person name="Putnam N.H."/>
            <person name="Grigoriev I.V."/>
            <person name="Rokhsar D.S."/>
        </authorList>
    </citation>
    <scope>NUCLEOTIDE SEQUENCE</scope>
    <source>
        <strain evidence="4">I ESC-2004</strain>
    </source>
</reference>
<accession>X2A6E4</accession>
<name>X2A6E4_CAPTE</name>
<proteinExistence type="predicted"/>
<feature type="transmembrane region" description="Helical" evidence="2">
    <location>
        <begin position="6"/>
        <end position="22"/>
    </location>
</feature>
<feature type="compositionally biased region" description="Basic residues" evidence="1">
    <location>
        <begin position="206"/>
        <end position="220"/>
    </location>
</feature>
<feature type="region of interest" description="Disordered" evidence="1">
    <location>
        <begin position="186"/>
        <end position="235"/>
    </location>
</feature>
<dbReference type="AlphaFoldDB" id="X2A6E4"/>
<organism evidence="3 4">
    <name type="scientific">Capitella teleta</name>
    <name type="common">Polychaete worm</name>
    <dbReference type="NCBI Taxonomy" id="283909"/>
    <lineage>
        <taxon>Eukaryota</taxon>
        <taxon>Metazoa</taxon>
        <taxon>Spiralia</taxon>
        <taxon>Lophotrochozoa</taxon>
        <taxon>Annelida</taxon>
        <taxon>Polychaeta</taxon>
        <taxon>Sedentaria</taxon>
        <taxon>Scolecida</taxon>
        <taxon>Capitellidae</taxon>
        <taxon>Capitella</taxon>
    </lineage>
</organism>
<dbReference type="Proteomes" id="UP000014760">
    <property type="component" value="Unassembled WGS sequence"/>
</dbReference>
<protein>
    <submittedName>
        <fullName evidence="3">Uncharacterized protein</fullName>
    </submittedName>
</protein>
<evidence type="ECO:0000256" key="1">
    <source>
        <dbReference type="SAM" id="MobiDB-lite"/>
    </source>
</evidence>
<keyword evidence="2" id="KW-1133">Transmembrane helix</keyword>
<reference evidence="4" key="2">
    <citation type="journal article" date="2013" name="Nature">
        <title>Insights into bilaterian evolution from three spiralian genomes.</title>
        <authorList>
            <person name="Simakov O."/>
            <person name="Marletaz F."/>
            <person name="Cho S.J."/>
            <person name="Edsinger-Gonzales E."/>
            <person name="Havlak P."/>
            <person name="Hellsten U."/>
            <person name="Kuo D.H."/>
            <person name="Larsson T."/>
            <person name="Lv J."/>
            <person name="Arendt D."/>
            <person name="Savage R."/>
            <person name="Osoegawa K."/>
            <person name="de Jong P."/>
            <person name="Grimwood J."/>
            <person name="Chapman J.A."/>
            <person name="Shapiro H."/>
            <person name="Aerts A."/>
            <person name="Otillar R.P."/>
            <person name="Terry A.Y."/>
            <person name="Boore J.L."/>
            <person name="Grigoriev I.V."/>
            <person name="Lindberg D.R."/>
            <person name="Seaver E.C."/>
            <person name="Weisblat D.A."/>
            <person name="Putnam N.H."/>
            <person name="Rokhsar D.S."/>
        </authorList>
    </citation>
    <scope>NUCLEOTIDE SEQUENCE</scope>
    <source>
        <strain evidence="4">I ESC-2004</strain>
    </source>
</reference>
<keyword evidence="4" id="KW-1185">Reference proteome</keyword>
<evidence type="ECO:0000256" key="2">
    <source>
        <dbReference type="SAM" id="Phobius"/>
    </source>
</evidence>
<reference evidence="3" key="3">
    <citation type="submission" date="2015-06" db="UniProtKB">
        <authorList>
            <consortium name="EnsemblMetazoa"/>
        </authorList>
    </citation>
    <scope>IDENTIFICATION</scope>
</reference>
<dbReference type="EMBL" id="AMQN01020110">
    <property type="status" value="NOT_ANNOTATED_CDS"/>
    <property type="molecule type" value="Genomic_DNA"/>
</dbReference>
<dbReference type="EnsemblMetazoa" id="CapteT204682">
    <property type="protein sequence ID" value="CapteP204682"/>
    <property type="gene ID" value="CapteG204682"/>
</dbReference>
<evidence type="ECO:0000313" key="4">
    <source>
        <dbReference type="Proteomes" id="UP000014760"/>
    </source>
</evidence>
<keyword evidence="2" id="KW-0472">Membrane</keyword>